<evidence type="ECO:0000313" key="2">
    <source>
        <dbReference type="EMBL" id="KAF2449462.1"/>
    </source>
</evidence>
<feature type="compositionally biased region" description="Basic and acidic residues" evidence="1">
    <location>
        <begin position="87"/>
        <end position="106"/>
    </location>
</feature>
<protein>
    <submittedName>
        <fullName evidence="2">Uncharacterized protein</fullName>
    </submittedName>
</protein>
<evidence type="ECO:0000256" key="1">
    <source>
        <dbReference type="SAM" id="MobiDB-lite"/>
    </source>
</evidence>
<organism evidence="2 3">
    <name type="scientific">Karstenula rhodostoma CBS 690.94</name>
    <dbReference type="NCBI Taxonomy" id="1392251"/>
    <lineage>
        <taxon>Eukaryota</taxon>
        <taxon>Fungi</taxon>
        <taxon>Dikarya</taxon>
        <taxon>Ascomycota</taxon>
        <taxon>Pezizomycotina</taxon>
        <taxon>Dothideomycetes</taxon>
        <taxon>Pleosporomycetidae</taxon>
        <taxon>Pleosporales</taxon>
        <taxon>Massarineae</taxon>
        <taxon>Didymosphaeriaceae</taxon>
        <taxon>Karstenula</taxon>
    </lineage>
</organism>
<dbReference type="Proteomes" id="UP000799764">
    <property type="component" value="Unassembled WGS sequence"/>
</dbReference>
<feature type="compositionally biased region" description="Basic and acidic residues" evidence="1">
    <location>
        <begin position="123"/>
        <end position="133"/>
    </location>
</feature>
<keyword evidence="3" id="KW-1185">Reference proteome</keyword>
<feature type="region of interest" description="Disordered" evidence="1">
    <location>
        <begin position="1"/>
        <end position="139"/>
    </location>
</feature>
<gene>
    <name evidence="2" type="ORF">P171DRAFT_427660</name>
</gene>
<dbReference type="AlphaFoldDB" id="A0A9P4PSM2"/>
<dbReference type="OrthoDB" id="10524847at2759"/>
<proteinExistence type="predicted"/>
<sequence>MGGPRRTPSPPLVSEPAVPSTEQLKLKRNIVQLFAQRHRKEPEPSPTRYDIERPEEPPVLDRRPSRRLSAPMEPIPEAQSPRPSTDIPERQVSEHPNKPIFVKEEEPTPVVQRSARATSPAPEDEHPKTREPSPEPVVS</sequence>
<evidence type="ECO:0000313" key="3">
    <source>
        <dbReference type="Proteomes" id="UP000799764"/>
    </source>
</evidence>
<feature type="compositionally biased region" description="Basic and acidic residues" evidence="1">
    <location>
        <begin position="49"/>
        <end position="63"/>
    </location>
</feature>
<reference evidence="2" key="1">
    <citation type="journal article" date="2020" name="Stud. Mycol.">
        <title>101 Dothideomycetes genomes: a test case for predicting lifestyles and emergence of pathogens.</title>
        <authorList>
            <person name="Haridas S."/>
            <person name="Albert R."/>
            <person name="Binder M."/>
            <person name="Bloem J."/>
            <person name="Labutti K."/>
            <person name="Salamov A."/>
            <person name="Andreopoulos B."/>
            <person name="Baker S."/>
            <person name="Barry K."/>
            <person name="Bills G."/>
            <person name="Bluhm B."/>
            <person name="Cannon C."/>
            <person name="Castanera R."/>
            <person name="Culley D."/>
            <person name="Daum C."/>
            <person name="Ezra D."/>
            <person name="Gonzalez J."/>
            <person name="Henrissat B."/>
            <person name="Kuo A."/>
            <person name="Liang C."/>
            <person name="Lipzen A."/>
            <person name="Lutzoni F."/>
            <person name="Magnuson J."/>
            <person name="Mondo S."/>
            <person name="Nolan M."/>
            <person name="Ohm R."/>
            <person name="Pangilinan J."/>
            <person name="Park H.-J."/>
            <person name="Ramirez L."/>
            <person name="Alfaro M."/>
            <person name="Sun H."/>
            <person name="Tritt A."/>
            <person name="Yoshinaga Y."/>
            <person name="Zwiers L.-H."/>
            <person name="Turgeon B."/>
            <person name="Goodwin S."/>
            <person name="Spatafora J."/>
            <person name="Crous P."/>
            <person name="Grigoriev I."/>
        </authorList>
    </citation>
    <scope>NUCLEOTIDE SEQUENCE</scope>
    <source>
        <strain evidence="2">CBS 690.94</strain>
    </source>
</reference>
<accession>A0A9P4PSM2</accession>
<dbReference type="EMBL" id="MU001494">
    <property type="protein sequence ID" value="KAF2449462.1"/>
    <property type="molecule type" value="Genomic_DNA"/>
</dbReference>
<name>A0A9P4PSM2_9PLEO</name>
<comment type="caution">
    <text evidence="2">The sequence shown here is derived from an EMBL/GenBank/DDBJ whole genome shotgun (WGS) entry which is preliminary data.</text>
</comment>